<gene>
    <name evidence="3" type="ORF">GCM10009754_69020</name>
</gene>
<name>A0ABN2S8G7_9PSEU</name>
<dbReference type="InterPro" id="IPR004291">
    <property type="entry name" value="Transposase_IS66_central"/>
</dbReference>
<sequence length="263" mass="29402">MPPSSDRFSKPKSLRGRTDRKRRERQGEPVAGGYDGPADLDQPVTGVLHIHADSVLRPPGARQRSGWASSGSCRPFAVPRSTKGRHPDDYYGLTRTRCNAHHLRELVAASETHPEHSWPQFAITALEKLNKAAHKARDAGRSAIPAKIPKPLITQFIRAVNVGLPLHPPERERKQGTTHRLLKHLHDFQRDTLRFAYDLTVPFTNNQAERDPCMIKAQLKSPAAGAPRHGAHTWLRVRAYISTLRMNNIHILTALRTAITGNP</sequence>
<proteinExistence type="predicted"/>
<reference evidence="3 4" key="1">
    <citation type="journal article" date="2019" name="Int. J. Syst. Evol. Microbiol.">
        <title>The Global Catalogue of Microorganisms (GCM) 10K type strain sequencing project: providing services to taxonomists for standard genome sequencing and annotation.</title>
        <authorList>
            <consortium name="The Broad Institute Genomics Platform"/>
            <consortium name="The Broad Institute Genome Sequencing Center for Infectious Disease"/>
            <person name="Wu L."/>
            <person name="Ma J."/>
        </authorList>
    </citation>
    <scope>NUCLEOTIDE SEQUENCE [LARGE SCALE GENOMIC DNA]</scope>
    <source>
        <strain evidence="3 4">JCM 14545</strain>
    </source>
</reference>
<comment type="caution">
    <text evidence="3">The sequence shown here is derived from an EMBL/GenBank/DDBJ whole genome shotgun (WGS) entry which is preliminary data.</text>
</comment>
<dbReference type="PANTHER" id="PTHR33678">
    <property type="entry name" value="BLL1576 PROTEIN"/>
    <property type="match status" value="1"/>
</dbReference>
<dbReference type="Proteomes" id="UP001501116">
    <property type="component" value="Unassembled WGS sequence"/>
</dbReference>
<accession>A0ABN2S8G7</accession>
<dbReference type="PANTHER" id="PTHR33678:SF2">
    <property type="match status" value="1"/>
</dbReference>
<keyword evidence="4" id="KW-1185">Reference proteome</keyword>
<feature type="region of interest" description="Disordered" evidence="1">
    <location>
        <begin position="1"/>
        <end position="40"/>
    </location>
</feature>
<dbReference type="InterPro" id="IPR052344">
    <property type="entry name" value="Transposase-related"/>
</dbReference>
<feature type="domain" description="Transposase IS66 central" evidence="2">
    <location>
        <begin position="92"/>
        <end position="211"/>
    </location>
</feature>
<dbReference type="Pfam" id="PF03050">
    <property type="entry name" value="DDE_Tnp_IS66"/>
    <property type="match status" value="1"/>
</dbReference>
<evidence type="ECO:0000313" key="4">
    <source>
        <dbReference type="Proteomes" id="UP001501116"/>
    </source>
</evidence>
<feature type="compositionally biased region" description="Basic residues" evidence="1">
    <location>
        <begin position="10"/>
        <end position="24"/>
    </location>
</feature>
<organism evidence="3 4">
    <name type="scientific">Amycolatopsis minnesotensis</name>
    <dbReference type="NCBI Taxonomy" id="337894"/>
    <lineage>
        <taxon>Bacteria</taxon>
        <taxon>Bacillati</taxon>
        <taxon>Actinomycetota</taxon>
        <taxon>Actinomycetes</taxon>
        <taxon>Pseudonocardiales</taxon>
        <taxon>Pseudonocardiaceae</taxon>
        <taxon>Amycolatopsis</taxon>
    </lineage>
</organism>
<feature type="region of interest" description="Disordered" evidence="1">
    <location>
        <begin position="57"/>
        <end position="88"/>
    </location>
</feature>
<evidence type="ECO:0000313" key="3">
    <source>
        <dbReference type="EMBL" id="GAA1982335.1"/>
    </source>
</evidence>
<evidence type="ECO:0000259" key="2">
    <source>
        <dbReference type="Pfam" id="PF03050"/>
    </source>
</evidence>
<dbReference type="EMBL" id="BAAANN010000037">
    <property type="protein sequence ID" value="GAA1982335.1"/>
    <property type="molecule type" value="Genomic_DNA"/>
</dbReference>
<protein>
    <recommendedName>
        <fullName evidence="2">Transposase IS66 central domain-containing protein</fullName>
    </recommendedName>
</protein>
<evidence type="ECO:0000256" key="1">
    <source>
        <dbReference type="SAM" id="MobiDB-lite"/>
    </source>
</evidence>